<comment type="caution">
    <text evidence="7">The sequence shown here is derived from an EMBL/GenBank/DDBJ whole genome shotgun (WGS) entry which is preliminary data.</text>
</comment>
<evidence type="ECO:0000256" key="4">
    <source>
        <dbReference type="ARBA" id="ARBA00023306"/>
    </source>
</evidence>
<evidence type="ECO:0000256" key="2">
    <source>
        <dbReference type="ARBA" id="ARBA00022490"/>
    </source>
</evidence>
<proteinExistence type="inferred from homology"/>
<evidence type="ECO:0000256" key="5">
    <source>
        <dbReference type="ARBA" id="ARBA00061049"/>
    </source>
</evidence>
<dbReference type="FunFam" id="1.10.472.80:FF:000026">
    <property type="entry name" value="Mitotic check point protein (Bub2)"/>
    <property type="match status" value="1"/>
</dbReference>
<dbReference type="InterPro" id="IPR035969">
    <property type="entry name" value="Rab-GAP_TBC_sf"/>
</dbReference>
<dbReference type="AlphaFoldDB" id="A0AA38H273"/>
<dbReference type="Gene3D" id="1.10.8.270">
    <property type="entry name" value="putative rabgap domain of human tbc1 domain family member 14 like domains"/>
    <property type="match status" value="1"/>
</dbReference>
<dbReference type="GeneID" id="77725404"/>
<evidence type="ECO:0000313" key="8">
    <source>
        <dbReference type="Proteomes" id="UP001164286"/>
    </source>
</evidence>
<evidence type="ECO:0000313" key="7">
    <source>
        <dbReference type="EMBL" id="KAI9632753.1"/>
    </source>
</evidence>
<keyword evidence="3" id="KW-0206">Cytoskeleton</keyword>
<dbReference type="RefSeq" id="XP_052942530.1">
    <property type="nucleotide sequence ID" value="XM_053086203.1"/>
</dbReference>
<comment type="subcellular location">
    <subcellularLocation>
        <location evidence="1">Cytoplasm</location>
        <location evidence="1">Cytoskeleton</location>
    </subcellularLocation>
</comment>
<dbReference type="PROSITE" id="PS50086">
    <property type="entry name" value="TBC_RABGAP"/>
    <property type="match status" value="1"/>
</dbReference>
<protein>
    <submittedName>
        <fullName evidence="7">Rab-GTPase-TBC domain-containing protein</fullName>
    </submittedName>
</protein>
<dbReference type="GO" id="GO:0005096">
    <property type="term" value="F:GTPase activator activity"/>
    <property type="evidence" value="ECO:0007669"/>
    <property type="project" value="TreeGrafter"/>
</dbReference>
<dbReference type="FunFam" id="1.10.8.270:FF:000035">
    <property type="entry name" value="Cell cycle arrest protein BUB2"/>
    <property type="match status" value="1"/>
</dbReference>
<dbReference type="Gene3D" id="1.10.472.80">
    <property type="entry name" value="Ypt/Rab-GAP domain of gyp1p, domain 3"/>
    <property type="match status" value="1"/>
</dbReference>
<dbReference type="EMBL" id="JAKWFO010000014">
    <property type="protein sequence ID" value="KAI9632753.1"/>
    <property type="molecule type" value="Genomic_DNA"/>
</dbReference>
<organism evidence="7 8">
    <name type="scientific">Dioszegia hungarica</name>
    <dbReference type="NCBI Taxonomy" id="4972"/>
    <lineage>
        <taxon>Eukaryota</taxon>
        <taxon>Fungi</taxon>
        <taxon>Dikarya</taxon>
        <taxon>Basidiomycota</taxon>
        <taxon>Agaricomycotina</taxon>
        <taxon>Tremellomycetes</taxon>
        <taxon>Tremellales</taxon>
        <taxon>Bulleribasidiaceae</taxon>
        <taxon>Dioszegia</taxon>
    </lineage>
</organism>
<dbReference type="PANTHER" id="PTHR22957">
    <property type="entry name" value="TBC1 DOMAIN FAMILY MEMBER GTPASE-ACTIVATING PROTEIN"/>
    <property type="match status" value="1"/>
</dbReference>
<dbReference type="SUPFAM" id="SSF47923">
    <property type="entry name" value="Ypt/Rab-GAP domain of gyp1p"/>
    <property type="match status" value="2"/>
</dbReference>
<dbReference type="SMART" id="SM00164">
    <property type="entry name" value="TBC"/>
    <property type="match status" value="1"/>
</dbReference>
<sequence>MSTPTQVYDSLLALLTPTASWGRHRSHSEVSDGLKRIRRIVLTEGIPEPGRPPLRPRIWKLMLKIDSLNADEYLRWVTMGPSAVSTKIKNDTFRTLATDTQFKGKVKEDMLIRLLEAFVWKNHVGSERDGLPFTYVQGMNVLSAPFLFTLPSQLEAFACFSTFIEQSCPLYVQPTLVGVHKGLKLLDQCLKIVDPELFDHLRSKNLSAELYAFPSVLTLCACTPPLEEVLQLWDFLLAFGVHLNILCVIAQLLLLRQDIMDSPSPMKLLRTFPPLNARPIIGVTVALVKDIPEDLYRELVAHPFSS</sequence>
<feature type="domain" description="Rab-GAP TBC" evidence="6">
    <location>
        <begin position="49"/>
        <end position="240"/>
    </location>
</feature>
<dbReference type="Pfam" id="PF00566">
    <property type="entry name" value="RabGAP-TBC"/>
    <property type="match status" value="1"/>
</dbReference>
<keyword evidence="2" id="KW-0963">Cytoplasm</keyword>
<evidence type="ECO:0000259" key="6">
    <source>
        <dbReference type="PROSITE" id="PS50086"/>
    </source>
</evidence>
<keyword evidence="4" id="KW-0131">Cell cycle</keyword>
<evidence type="ECO:0000256" key="3">
    <source>
        <dbReference type="ARBA" id="ARBA00023212"/>
    </source>
</evidence>
<keyword evidence="8" id="KW-1185">Reference proteome</keyword>
<evidence type="ECO:0000256" key="1">
    <source>
        <dbReference type="ARBA" id="ARBA00004245"/>
    </source>
</evidence>
<dbReference type="InterPro" id="IPR000195">
    <property type="entry name" value="Rab-GAP-TBC_dom"/>
</dbReference>
<dbReference type="Proteomes" id="UP001164286">
    <property type="component" value="Unassembled WGS sequence"/>
</dbReference>
<dbReference type="GO" id="GO:1990334">
    <property type="term" value="C:Bfa1-Bub2 complex"/>
    <property type="evidence" value="ECO:0007669"/>
    <property type="project" value="UniProtKB-ARBA"/>
</dbReference>
<dbReference type="GO" id="GO:0010948">
    <property type="term" value="P:negative regulation of cell cycle process"/>
    <property type="evidence" value="ECO:0007669"/>
    <property type="project" value="UniProtKB-ARBA"/>
</dbReference>
<reference evidence="7" key="1">
    <citation type="journal article" date="2022" name="G3 (Bethesda)">
        <title>High quality genome of the basidiomycete yeast Dioszegia hungarica PDD-24b-2 isolated from cloud water.</title>
        <authorList>
            <person name="Jarrige D."/>
            <person name="Haridas S."/>
            <person name="Bleykasten-Grosshans C."/>
            <person name="Joly M."/>
            <person name="Nadalig T."/>
            <person name="Sancelme M."/>
            <person name="Vuilleumier S."/>
            <person name="Grigoriev I.V."/>
            <person name="Amato P."/>
            <person name="Bringel F."/>
        </authorList>
    </citation>
    <scope>NUCLEOTIDE SEQUENCE</scope>
    <source>
        <strain evidence="7">PDD-24b-2</strain>
    </source>
</reference>
<dbReference type="PANTHER" id="PTHR22957:SF263">
    <property type="entry name" value="MITOTIC CHECK POINT PROTEIN BUB2"/>
    <property type="match status" value="1"/>
</dbReference>
<name>A0AA38H273_9TREE</name>
<accession>A0AA38H273</accession>
<gene>
    <name evidence="7" type="ORF">MKK02DRAFT_20130</name>
</gene>
<comment type="similarity">
    <text evidence="5">Belongs to the BUB2 family.</text>
</comment>